<evidence type="ECO:0000313" key="6">
    <source>
        <dbReference type="Proteomes" id="UP000005801"/>
    </source>
</evidence>
<dbReference type="EMBL" id="ABCS01000007">
    <property type="protein sequence ID" value="EDM80849.1"/>
    <property type="molecule type" value="Genomic_DNA"/>
</dbReference>
<name>A6FZP3_9BACT</name>
<dbReference type="InterPro" id="IPR036052">
    <property type="entry name" value="TrpB-like_PALP_sf"/>
</dbReference>
<comment type="caution">
    <text evidence="5">The sequence shown here is derived from an EMBL/GenBank/DDBJ whole genome shotgun (WGS) entry which is preliminary data.</text>
</comment>
<proteinExistence type="predicted"/>
<feature type="domain" description="Tryptophan synthase beta chain-like PALP" evidence="4">
    <location>
        <begin position="30"/>
        <end position="312"/>
    </location>
</feature>
<gene>
    <name evidence="5" type="ORF">PPSIR1_28103</name>
</gene>
<keyword evidence="2" id="KW-0663">Pyridoxal phosphate</keyword>
<feature type="region of interest" description="Disordered" evidence="3">
    <location>
        <begin position="332"/>
        <end position="369"/>
    </location>
</feature>
<comment type="cofactor">
    <cofactor evidence="1">
        <name>pyridoxal 5'-phosphate</name>
        <dbReference type="ChEBI" id="CHEBI:597326"/>
    </cofactor>
</comment>
<evidence type="ECO:0000256" key="1">
    <source>
        <dbReference type="ARBA" id="ARBA00001933"/>
    </source>
</evidence>
<protein>
    <submittedName>
        <fullName evidence="5">Pyridoxal-5'-phosphate-dependent enzyme, beta subunit</fullName>
    </submittedName>
</protein>
<dbReference type="STRING" id="391625.PPSIR1_28103"/>
<dbReference type="InterPro" id="IPR050214">
    <property type="entry name" value="Cys_Synth/Cystath_Beta-Synth"/>
</dbReference>
<organism evidence="5 6">
    <name type="scientific">Plesiocystis pacifica SIR-1</name>
    <dbReference type="NCBI Taxonomy" id="391625"/>
    <lineage>
        <taxon>Bacteria</taxon>
        <taxon>Pseudomonadati</taxon>
        <taxon>Myxococcota</taxon>
        <taxon>Polyangia</taxon>
        <taxon>Nannocystales</taxon>
        <taxon>Nannocystaceae</taxon>
        <taxon>Plesiocystis</taxon>
    </lineage>
</organism>
<reference evidence="5 6" key="1">
    <citation type="submission" date="2007-06" db="EMBL/GenBank/DDBJ databases">
        <authorList>
            <person name="Shimkets L."/>
            <person name="Ferriera S."/>
            <person name="Johnson J."/>
            <person name="Kravitz S."/>
            <person name="Beeson K."/>
            <person name="Sutton G."/>
            <person name="Rogers Y.-H."/>
            <person name="Friedman R."/>
            <person name="Frazier M."/>
            <person name="Venter J.C."/>
        </authorList>
    </citation>
    <scope>NUCLEOTIDE SEQUENCE [LARGE SCALE GENOMIC DNA]</scope>
    <source>
        <strain evidence="5 6">SIR-1</strain>
    </source>
</reference>
<dbReference type="Proteomes" id="UP000005801">
    <property type="component" value="Unassembled WGS sequence"/>
</dbReference>
<dbReference type="GO" id="GO:1901605">
    <property type="term" value="P:alpha-amino acid metabolic process"/>
    <property type="evidence" value="ECO:0007669"/>
    <property type="project" value="UniProtKB-ARBA"/>
</dbReference>
<dbReference type="AlphaFoldDB" id="A6FZP3"/>
<evidence type="ECO:0000256" key="2">
    <source>
        <dbReference type="ARBA" id="ARBA00022898"/>
    </source>
</evidence>
<evidence type="ECO:0000256" key="3">
    <source>
        <dbReference type="SAM" id="MobiDB-lite"/>
    </source>
</evidence>
<evidence type="ECO:0000259" key="4">
    <source>
        <dbReference type="Pfam" id="PF00291"/>
    </source>
</evidence>
<dbReference type="SUPFAM" id="SSF53686">
    <property type="entry name" value="Tryptophan synthase beta subunit-like PLP-dependent enzymes"/>
    <property type="match status" value="1"/>
</dbReference>
<dbReference type="PANTHER" id="PTHR10314">
    <property type="entry name" value="CYSTATHIONINE BETA-SYNTHASE"/>
    <property type="match status" value="1"/>
</dbReference>
<dbReference type="Gene3D" id="3.40.50.1100">
    <property type="match status" value="2"/>
</dbReference>
<dbReference type="eggNOG" id="COG0031">
    <property type="taxonomic scope" value="Bacteria"/>
</dbReference>
<dbReference type="Pfam" id="PF00291">
    <property type="entry name" value="PALP"/>
    <property type="match status" value="1"/>
</dbReference>
<accession>A6FZP3</accession>
<evidence type="ECO:0000313" key="5">
    <source>
        <dbReference type="EMBL" id="EDM80849.1"/>
    </source>
</evidence>
<keyword evidence="6" id="KW-1185">Reference proteome</keyword>
<sequence>MATVRPPPQIGAAVPVELQLERLAASLPVVSLGPAADSECEIWAVLGGAQPGSSIKDLLAMGLLTLAREAGALAPGQALIESTSGSMGVGLAWAARCLGHPLTLVSDPHIPALTRMKIEAHGATLITVDAPHPRGGWQQARAERVRALLAARPELYFVEQNHSPFNPGAHARWLVPALARRVDPATIDAAVFVVGSGGHFSALSRWLVEANPSCRCFAAERPGSRTFGAPRPGTSVLRGVGNSDIVPGVIARAFERVSGVVNVPDAHSLAACRRLLEAHNLLVGPTSGLAYVAATALAQRLRRGVVLTLFPDRGELYAPLLTEAPKDVPLRRWREGSGPWVSTDAPATRPQTQARPSPPRRVNPGRTPR</sequence>
<dbReference type="InterPro" id="IPR001926">
    <property type="entry name" value="TrpB-like_PALP"/>
</dbReference>